<dbReference type="Proteomes" id="UP000218288">
    <property type="component" value="Chromosome"/>
</dbReference>
<dbReference type="EMBL" id="AP014809">
    <property type="protein sequence ID" value="BAU91415.1"/>
    <property type="molecule type" value="Genomic_DNA"/>
</dbReference>
<keyword evidence="1" id="KW-0732">Signal</keyword>
<name>A0A160PFQ9_9HYPH</name>
<accession>A0A160PFQ9</accession>
<gene>
    <name evidence="2" type="ORF">MPPM_2810</name>
</gene>
<evidence type="ECO:0000313" key="3">
    <source>
        <dbReference type="Proteomes" id="UP000218288"/>
    </source>
</evidence>
<protein>
    <submittedName>
        <fullName evidence="2">Uncharacterized protein</fullName>
    </submittedName>
</protein>
<sequence length="101" mass="10990">MLKRVLYVSALALVLVPTGAGAVGFRMTPPPYGAASDHGSSAGLAPTGRTLRVHNRPVFLGCVYSYHECEHLAHDRGFYNHFTRHDHATCHHGPSYACFGQ</sequence>
<feature type="chain" id="PRO_5007818490" evidence="1">
    <location>
        <begin position="23"/>
        <end position="101"/>
    </location>
</feature>
<proteinExistence type="predicted"/>
<dbReference type="RefSeq" id="WP_096485535.1">
    <property type="nucleotide sequence ID" value="NZ_AP014809.1"/>
</dbReference>
<feature type="signal peptide" evidence="1">
    <location>
        <begin position="1"/>
        <end position="22"/>
    </location>
</feature>
<dbReference type="OrthoDB" id="9839160at2"/>
<evidence type="ECO:0000313" key="2">
    <source>
        <dbReference type="EMBL" id="BAU91415.1"/>
    </source>
</evidence>
<organism evidence="2 3">
    <name type="scientific">Methylorubrum populi</name>
    <dbReference type="NCBI Taxonomy" id="223967"/>
    <lineage>
        <taxon>Bacteria</taxon>
        <taxon>Pseudomonadati</taxon>
        <taxon>Pseudomonadota</taxon>
        <taxon>Alphaproteobacteria</taxon>
        <taxon>Hyphomicrobiales</taxon>
        <taxon>Methylobacteriaceae</taxon>
        <taxon>Methylorubrum</taxon>
    </lineage>
</organism>
<dbReference type="AlphaFoldDB" id="A0A160PFQ9"/>
<evidence type="ECO:0000256" key="1">
    <source>
        <dbReference type="SAM" id="SignalP"/>
    </source>
</evidence>
<reference evidence="2 3" key="1">
    <citation type="journal article" date="2016" name="Genome Announc.">
        <title>Complete Genome Sequence of Methylobacterium populi P-1M, Isolated from Pink-Pigmented Household Biofilm.</title>
        <authorList>
            <person name="Morohoshi T."/>
            <person name="Ikeda T."/>
        </authorList>
    </citation>
    <scope>NUCLEOTIDE SEQUENCE [LARGE SCALE GENOMIC DNA]</scope>
    <source>
        <strain evidence="2 3">P-1M</strain>
    </source>
</reference>